<dbReference type="InterPro" id="IPR050883">
    <property type="entry name" value="PNGase"/>
</dbReference>
<feature type="chain" id="PRO_5020975256" evidence="2">
    <location>
        <begin position="19"/>
        <end position="769"/>
    </location>
</feature>
<dbReference type="PANTHER" id="PTHR12143">
    <property type="entry name" value="PEPTIDE N-GLYCANASE PNGASE -RELATED"/>
    <property type="match status" value="1"/>
</dbReference>
<dbReference type="Gene3D" id="1.20.1610.10">
    <property type="entry name" value="alpha-1,2-mannosidases domains"/>
    <property type="match status" value="1"/>
</dbReference>
<dbReference type="InterPro" id="IPR008928">
    <property type="entry name" value="6-hairpin_glycosidase_sf"/>
</dbReference>
<feature type="compositionally biased region" description="Low complexity" evidence="1">
    <location>
        <begin position="743"/>
        <end position="769"/>
    </location>
</feature>
<dbReference type="InterPro" id="IPR041371">
    <property type="entry name" value="GH92_N"/>
</dbReference>
<feature type="region of interest" description="Disordered" evidence="1">
    <location>
        <begin position="729"/>
        <end position="769"/>
    </location>
</feature>
<dbReference type="EMBL" id="SHKW01000002">
    <property type="protein sequence ID" value="RZU35428.1"/>
    <property type="molecule type" value="Genomic_DNA"/>
</dbReference>
<dbReference type="Gene3D" id="2.70.98.10">
    <property type="match status" value="1"/>
</dbReference>
<dbReference type="Pfam" id="PF17678">
    <property type="entry name" value="Glyco_hydro_92N"/>
    <property type="match status" value="1"/>
</dbReference>
<dbReference type="GO" id="GO:0006516">
    <property type="term" value="P:glycoprotein catabolic process"/>
    <property type="evidence" value="ECO:0007669"/>
    <property type="project" value="TreeGrafter"/>
</dbReference>
<dbReference type="Proteomes" id="UP000292958">
    <property type="component" value="Unassembled WGS sequence"/>
</dbReference>
<feature type="domain" description="Glycosyl hydrolase family 92" evidence="3">
    <location>
        <begin position="244"/>
        <end position="736"/>
    </location>
</feature>
<dbReference type="NCBIfam" id="TIGR01180">
    <property type="entry name" value="aman2_put"/>
    <property type="match status" value="1"/>
</dbReference>
<feature type="signal peptide" evidence="2">
    <location>
        <begin position="1"/>
        <end position="18"/>
    </location>
</feature>
<accession>A0A4Q7YEM3</accession>
<evidence type="ECO:0000313" key="5">
    <source>
        <dbReference type="EMBL" id="RZU35428.1"/>
    </source>
</evidence>
<evidence type="ECO:0000256" key="1">
    <source>
        <dbReference type="SAM" id="MobiDB-lite"/>
    </source>
</evidence>
<dbReference type="RefSeq" id="WP_278045535.1">
    <property type="nucleotide sequence ID" value="NZ_SHKW01000002.1"/>
</dbReference>
<gene>
    <name evidence="5" type="ORF">BDD14_5475</name>
</gene>
<dbReference type="Gene3D" id="3.30.2080.10">
    <property type="entry name" value="GH92 mannosidase domain"/>
    <property type="match status" value="1"/>
</dbReference>
<keyword evidence="6" id="KW-1185">Reference proteome</keyword>
<evidence type="ECO:0000256" key="2">
    <source>
        <dbReference type="SAM" id="SignalP"/>
    </source>
</evidence>
<evidence type="ECO:0000259" key="3">
    <source>
        <dbReference type="Pfam" id="PF07971"/>
    </source>
</evidence>
<dbReference type="GO" id="GO:0000224">
    <property type="term" value="F:peptide-N4-(N-acetyl-beta-glucosaminyl)asparagine amidase activity"/>
    <property type="evidence" value="ECO:0007669"/>
    <property type="project" value="TreeGrafter"/>
</dbReference>
<evidence type="ECO:0000259" key="4">
    <source>
        <dbReference type="Pfam" id="PF17678"/>
    </source>
</evidence>
<evidence type="ECO:0000313" key="6">
    <source>
        <dbReference type="Proteomes" id="UP000292958"/>
    </source>
</evidence>
<dbReference type="PANTHER" id="PTHR12143:SF43">
    <property type="entry name" value="PUTATIVE-RELATED"/>
    <property type="match status" value="1"/>
</dbReference>
<name>A0A4Q7YEM3_9BACT</name>
<dbReference type="InterPro" id="IPR014718">
    <property type="entry name" value="GH-type_carb-bd"/>
</dbReference>
<dbReference type="InterPro" id="IPR012939">
    <property type="entry name" value="Glyco_hydro_92"/>
</dbReference>
<sequence>MRSLMFSLVFSFALSAAAQDLKAPVDEVSPNIGGIGVLLSATKPFVQRPFGMARLYPITPAETNDRYLAQQVHGFPAGPATLMVSTAARSTSPASYGSTYDHDDEVATPYYYSARLETPGAFVEYTATDQAAIYRFTLPVGKQTHLVFSLEANAAIDTLSPSAVQGSERVEGAVTQAVPSAGETRQYFYAEFSHPLTNVETWQGTAMGNDSTRSGDHIGSVGDVDGSVRTIEVRVGVSYISTAQARRNLQREIPDWNFDKIRNESREVWNQALSRISVEGGTERQRTIFYTALYRSLLRMTDITEDGHYFSGYDHRVHPSEGHDFYTDDGLWDTFRSLHPLQLILDPKRQVDMVWSYVRMFEQSGWMPSFPSVAGEQAVMIGHHADQLILDTYAKGYRDFNAGLAFQGMRKNSTEATMLPWERGPLTELDKVYFDKGFLPALRFGETETSTSVNRSEKRQAVSVTLESSYDDWCVSEFAAALGKDADARYFGNLASNYRNLYDPRIGLMAPKDASGAWVEHFDPRRGGGQGGRDYTTEVNTWLATWGAQHDVAGLINLMGGRDAFNAKLDRVFTEPYGTSKFAFLGQFPDATGLVGMYAQGNEPSFHVPYLYIFSGQPWKTQRLVRLMMDLWYNDGPMGIPGDDDGGETSSWYVFSAMGFYPVTPGVPVYEIGSPIFSKTQITLANGKRFSIVANHVSAKNKYIQSATLNGAPLDRSWFAHSDLSQGGTLTLEMGDSPNTNWASAPGAAPSSMSREQVLLGSSSVSSGK</sequence>
<dbReference type="InterPro" id="IPR005887">
    <property type="entry name" value="GH92_a_mannosidase_put"/>
</dbReference>
<protein>
    <submittedName>
        <fullName evidence="5">Putative alpha-1,2-mannosidase</fullName>
    </submittedName>
</protein>
<feature type="domain" description="Glycosyl hydrolase family 92 N-terminal" evidence="4">
    <location>
        <begin position="28"/>
        <end position="238"/>
    </location>
</feature>
<keyword evidence="2" id="KW-0732">Signal</keyword>
<dbReference type="Pfam" id="PF07971">
    <property type="entry name" value="Glyco_hydro_92"/>
    <property type="match status" value="1"/>
</dbReference>
<dbReference type="GO" id="GO:0030246">
    <property type="term" value="F:carbohydrate binding"/>
    <property type="evidence" value="ECO:0007669"/>
    <property type="project" value="InterPro"/>
</dbReference>
<dbReference type="FunFam" id="3.30.2080.10:FF:000001">
    <property type="entry name" value="Alpha-1,2-mannosidase subfamily"/>
    <property type="match status" value="1"/>
</dbReference>
<dbReference type="Gene3D" id="1.20.1050.60">
    <property type="entry name" value="alpha-1,2-mannosidase"/>
    <property type="match status" value="1"/>
</dbReference>
<reference evidence="5 6" key="1">
    <citation type="submission" date="2019-02" db="EMBL/GenBank/DDBJ databases">
        <title>Genomic Encyclopedia of Archaeal and Bacterial Type Strains, Phase II (KMG-II): from individual species to whole genera.</title>
        <authorList>
            <person name="Goeker M."/>
        </authorList>
    </citation>
    <scope>NUCLEOTIDE SEQUENCE [LARGE SCALE GENOMIC DNA]</scope>
    <source>
        <strain evidence="5 6">DSM 18101</strain>
    </source>
</reference>
<dbReference type="GO" id="GO:0005829">
    <property type="term" value="C:cytosol"/>
    <property type="evidence" value="ECO:0007669"/>
    <property type="project" value="TreeGrafter"/>
</dbReference>
<dbReference type="SUPFAM" id="SSF48208">
    <property type="entry name" value="Six-hairpin glycosidases"/>
    <property type="match status" value="1"/>
</dbReference>
<organism evidence="5 6">
    <name type="scientific">Edaphobacter modestus</name>
    <dbReference type="NCBI Taxonomy" id="388466"/>
    <lineage>
        <taxon>Bacteria</taxon>
        <taxon>Pseudomonadati</taxon>
        <taxon>Acidobacteriota</taxon>
        <taxon>Terriglobia</taxon>
        <taxon>Terriglobales</taxon>
        <taxon>Acidobacteriaceae</taxon>
        <taxon>Edaphobacter</taxon>
    </lineage>
</organism>
<dbReference type="GO" id="GO:0005975">
    <property type="term" value="P:carbohydrate metabolic process"/>
    <property type="evidence" value="ECO:0007669"/>
    <property type="project" value="InterPro"/>
</dbReference>
<dbReference type="AlphaFoldDB" id="A0A4Q7YEM3"/>
<comment type="caution">
    <text evidence="5">The sequence shown here is derived from an EMBL/GenBank/DDBJ whole genome shotgun (WGS) entry which is preliminary data.</text>
</comment>
<proteinExistence type="predicted"/>